<reference evidence="1 2" key="1">
    <citation type="journal article" date="2014" name="Agronomy (Basel)">
        <title>A Draft Genome Sequence for Ensete ventricosum, the Drought-Tolerant Tree Against Hunger.</title>
        <authorList>
            <person name="Harrison J."/>
            <person name="Moore K.A."/>
            <person name="Paszkiewicz K."/>
            <person name="Jones T."/>
            <person name="Grant M."/>
            <person name="Ambacheew D."/>
            <person name="Muzemil S."/>
            <person name="Studholme D.J."/>
        </authorList>
    </citation>
    <scope>NUCLEOTIDE SEQUENCE [LARGE SCALE GENOMIC DNA]</scope>
</reference>
<proteinExistence type="predicted"/>
<protein>
    <submittedName>
        <fullName evidence="1">Uncharacterized protein</fullName>
    </submittedName>
</protein>
<sequence>MARHALALYHCTGTSIVQLDCAPRDDKGRAKRTNKLPSHRYKMPVSVAAPGLTPSPPSLGPPIVTTEAFVGLAQQVQTLTGMIQAIVPYIPQLAQAPVHQRPDVPRQTLQ</sequence>
<dbReference type="Proteomes" id="UP000287651">
    <property type="component" value="Unassembled WGS sequence"/>
</dbReference>
<accession>A0A426XRT4</accession>
<dbReference type="EMBL" id="AMZH03018044">
    <property type="protein sequence ID" value="RRT42142.1"/>
    <property type="molecule type" value="Genomic_DNA"/>
</dbReference>
<gene>
    <name evidence="1" type="ORF">B296_00050590</name>
</gene>
<name>A0A426XRT4_ENSVE</name>
<organism evidence="1 2">
    <name type="scientific">Ensete ventricosum</name>
    <name type="common">Abyssinian banana</name>
    <name type="synonym">Musa ensete</name>
    <dbReference type="NCBI Taxonomy" id="4639"/>
    <lineage>
        <taxon>Eukaryota</taxon>
        <taxon>Viridiplantae</taxon>
        <taxon>Streptophyta</taxon>
        <taxon>Embryophyta</taxon>
        <taxon>Tracheophyta</taxon>
        <taxon>Spermatophyta</taxon>
        <taxon>Magnoliopsida</taxon>
        <taxon>Liliopsida</taxon>
        <taxon>Zingiberales</taxon>
        <taxon>Musaceae</taxon>
        <taxon>Ensete</taxon>
    </lineage>
</organism>
<dbReference type="AlphaFoldDB" id="A0A426XRT4"/>
<evidence type="ECO:0000313" key="2">
    <source>
        <dbReference type="Proteomes" id="UP000287651"/>
    </source>
</evidence>
<comment type="caution">
    <text evidence="1">The sequence shown here is derived from an EMBL/GenBank/DDBJ whole genome shotgun (WGS) entry which is preliminary data.</text>
</comment>
<evidence type="ECO:0000313" key="1">
    <source>
        <dbReference type="EMBL" id="RRT42142.1"/>
    </source>
</evidence>